<dbReference type="SUPFAM" id="SSF54292">
    <property type="entry name" value="2Fe-2S ferredoxin-like"/>
    <property type="match status" value="1"/>
</dbReference>
<dbReference type="GO" id="GO:0051536">
    <property type="term" value="F:iron-sulfur cluster binding"/>
    <property type="evidence" value="ECO:0007669"/>
    <property type="project" value="InterPro"/>
</dbReference>
<evidence type="ECO:0008006" key="2">
    <source>
        <dbReference type="Google" id="ProtNLM"/>
    </source>
</evidence>
<organism evidence="1">
    <name type="scientific">marine sediment metagenome</name>
    <dbReference type="NCBI Taxonomy" id="412755"/>
    <lineage>
        <taxon>unclassified sequences</taxon>
        <taxon>metagenomes</taxon>
        <taxon>ecological metagenomes</taxon>
    </lineage>
</organism>
<dbReference type="InterPro" id="IPR001041">
    <property type="entry name" value="2Fe-2S_ferredoxin-type"/>
</dbReference>
<feature type="non-terminal residue" evidence="1">
    <location>
        <position position="44"/>
    </location>
</feature>
<name>X0TRS6_9ZZZZ</name>
<dbReference type="Pfam" id="PF13510">
    <property type="entry name" value="Fer2_4"/>
    <property type="match status" value="1"/>
</dbReference>
<dbReference type="EMBL" id="BARS01001953">
    <property type="protein sequence ID" value="GAF78840.1"/>
    <property type="molecule type" value="Genomic_DNA"/>
</dbReference>
<proteinExistence type="predicted"/>
<evidence type="ECO:0000313" key="1">
    <source>
        <dbReference type="EMBL" id="GAF78840.1"/>
    </source>
</evidence>
<dbReference type="Gene3D" id="3.10.20.740">
    <property type="match status" value="1"/>
</dbReference>
<sequence>MPVVTIDSCKVEVEKGATILDAAKKAGVWIPTLCYHSAVSSDAS</sequence>
<accession>X0TRS6</accession>
<dbReference type="CDD" id="cd00207">
    <property type="entry name" value="fer2"/>
    <property type="match status" value="1"/>
</dbReference>
<dbReference type="InterPro" id="IPR036010">
    <property type="entry name" value="2Fe-2S_ferredoxin-like_sf"/>
</dbReference>
<reference evidence="1" key="1">
    <citation type="journal article" date="2014" name="Front. Microbiol.">
        <title>High frequency of phylogenetically diverse reductive dehalogenase-homologous genes in deep subseafloor sedimentary metagenomes.</title>
        <authorList>
            <person name="Kawai M."/>
            <person name="Futagami T."/>
            <person name="Toyoda A."/>
            <person name="Takaki Y."/>
            <person name="Nishi S."/>
            <person name="Hori S."/>
            <person name="Arai W."/>
            <person name="Tsubouchi T."/>
            <person name="Morono Y."/>
            <person name="Uchiyama I."/>
            <person name="Ito T."/>
            <person name="Fujiyama A."/>
            <person name="Inagaki F."/>
            <person name="Takami H."/>
        </authorList>
    </citation>
    <scope>NUCLEOTIDE SEQUENCE</scope>
    <source>
        <strain evidence="1">Expedition CK06-06</strain>
    </source>
</reference>
<comment type="caution">
    <text evidence="1">The sequence shown here is derived from an EMBL/GenBank/DDBJ whole genome shotgun (WGS) entry which is preliminary data.</text>
</comment>
<dbReference type="AlphaFoldDB" id="X0TRS6"/>
<protein>
    <recommendedName>
        <fullName evidence="2">2Fe-2S ferredoxin-type domain-containing protein</fullName>
    </recommendedName>
</protein>
<gene>
    <name evidence="1" type="ORF">S01H1_03611</name>
</gene>